<protein>
    <recommendedName>
        <fullName evidence="8">Transglycosylase SLT domain-containing protein</fullName>
    </recommendedName>
</protein>
<sequence length="416" mass="44409">MDIMRKRTWAVRAAAVSLAALLCAGAAAPLPASADSVEALQNQYAQLQKQQQQLQSQISSQSGAVQAGQTQITNLNAQIGVTKQQIALLQAQVDATNADMQSKERAITDTQAQQDYNMNLLKQRLRALYMSGQDTFLDVLFSSSSLSDFFTRVEIVRAVSSHDQKIINDLKQTESRLQEDRAALQKTQQDLFVTQGQMTAKQNALNGQVAAQAQMVAQAQAGMQAAQQQAAAVSAQATQTYAKITEAFAEQAAAARAAASAGQGGSFSGPVTVGGGKLDASVLAYRGLVTQIAAQFGASPYVNLIMAVIQQESDGQCDDVMQSEYGNACTPAQSIADGIQELQEDLQMAGCTGPDDIAAIQLALQGYNFGWTFIPWAKSNGGYSIANALAFSKMKNSNGYGDPYYVPHVLRYYTIG</sequence>
<dbReference type="Proteomes" id="UP000001551">
    <property type="component" value="Chromosome"/>
</dbReference>
<dbReference type="STRING" id="663278.Ethha_1582"/>
<keyword evidence="2" id="KW-0175">Coiled coil</keyword>
<feature type="domain" description="Peptidoglycan hydrolase PcsB coiled-coil" evidence="5">
    <location>
        <begin position="118"/>
        <end position="179"/>
    </location>
</feature>
<keyword evidence="7" id="KW-1185">Reference proteome</keyword>
<dbReference type="Pfam" id="PF24568">
    <property type="entry name" value="CC_PcsB"/>
    <property type="match status" value="1"/>
</dbReference>
<evidence type="ECO:0000256" key="1">
    <source>
        <dbReference type="ARBA" id="ARBA00022729"/>
    </source>
</evidence>
<evidence type="ECO:0000313" key="7">
    <source>
        <dbReference type="Proteomes" id="UP000001551"/>
    </source>
</evidence>
<dbReference type="Gene3D" id="6.10.250.3150">
    <property type="match status" value="1"/>
</dbReference>
<dbReference type="InterPro" id="IPR047194">
    <property type="entry name" value="CwlT-like_lysozyme"/>
</dbReference>
<evidence type="ECO:0000256" key="2">
    <source>
        <dbReference type="SAM" id="Coils"/>
    </source>
</evidence>
<dbReference type="eggNOG" id="COG3883">
    <property type="taxonomic scope" value="Bacteria"/>
</dbReference>
<organism evidence="6 7">
    <name type="scientific">Ethanoligenens harbinense (strain DSM 18485 / JCM 12961 / CGMCC 1.5033 / YUAN-3)</name>
    <dbReference type="NCBI Taxonomy" id="663278"/>
    <lineage>
        <taxon>Bacteria</taxon>
        <taxon>Bacillati</taxon>
        <taxon>Bacillota</taxon>
        <taxon>Clostridia</taxon>
        <taxon>Eubacteriales</taxon>
        <taxon>Oscillospiraceae</taxon>
        <taxon>Ethanoligenens</taxon>
    </lineage>
</organism>
<name>E6U899_ETHHY</name>
<feature type="chain" id="PRO_5030168431" description="Transglycosylase SLT domain-containing protein" evidence="3">
    <location>
        <begin position="35"/>
        <end position="416"/>
    </location>
</feature>
<dbReference type="RefSeq" id="WP_013485473.1">
    <property type="nucleotide sequence ID" value="NC_014828.1"/>
</dbReference>
<evidence type="ECO:0008006" key="8">
    <source>
        <dbReference type="Google" id="ProtNLM"/>
    </source>
</evidence>
<dbReference type="AlphaFoldDB" id="E6U899"/>
<evidence type="ECO:0000259" key="4">
    <source>
        <dbReference type="Pfam" id="PF13702"/>
    </source>
</evidence>
<dbReference type="SUPFAM" id="SSF53955">
    <property type="entry name" value="Lysozyme-like"/>
    <property type="match status" value="1"/>
</dbReference>
<dbReference type="HOGENOM" id="CLU_660126_0_0_9"/>
<proteinExistence type="predicted"/>
<evidence type="ECO:0000259" key="5">
    <source>
        <dbReference type="Pfam" id="PF24568"/>
    </source>
</evidence>
<dbReference type="Gene3D" id="1.10.530.10">
    <property type="match status" value="1"/>
</dbReference>
<feature type="domain" description="CwlT-like lysozyme" evidence="4">
    <location>
        <begin position="281"/>
        <end position="397"/>
    </location>
</feature>
<dbReference type="InterPro" id="IPR057309">
    <property type="entry name" value="PcsB_CC"/>
</dbReference>
<dbReference type="InterPro" id="IPR023346">
    <property type="entry name" value="Lysozyme-like_dom_sf"/>
</dbReference>
<evidence type="ECO:0000313" key="6">
    <source>
        <dbReference type="EMBL" id="ADU27118.1"/>
    </source>
</evidence>
<dbReference type="EMBL" id="CP002400">
    <property type="protein sequence ID" value="ADU27118.1"/>
    <property type="molecule type" value="Genomic_DNA"/>
</dbReference>
<evidence type="ECO:0000256" key="3">
    <source>
        <dbReference type="SAM" id="SignalP"/>
    </source>
</evidence>
<feature type="coiled-coil region" evidence="2">
    <location>
        <begin position="30"/>
        <end position="106"/>
    </location>
</feature>
<reference evidence="6 7" key="1">
    <citation type="submission" date="2010-12" db="EMBL/GenBank/DDBJ databases">
        <title>Complete sequence of Ethanoligenens harbinense YUAN-3.</title>
        <authorList>
            <person name="Lucas S."/>
            <person name="Copeland A."/>
            <person name="Lapidus A."/>
            <person name="Cheng J.-F."/>
            <person name="Bruce D."/>
            <person name="Goodwin L."/>
            <person name="Pitluck S."/>
            <person name="Chertkov O."/>
            <person name="Misra M."/>
            <person name="Detter J.C."/>
            <person name="Han C."/>
            <person name="Tapia R."/>
            <person name="Land M."/>
            <person name="Hauser L."/>
            <person name="Jeffries C."/>
            <person name="Kyrpides N."/>
            <person name="Ivanova N."/>
            <person name="Mikhailova N."/>
            <person name="Wang A."/>
            <person name="Mouttaki H."/>
            <person name="He Z."/>
            <person name="Zhou J."/>
            <person name="Hemme C.L."/>
            <person name="Woyke T."/>
        </authorList>
    </citation>
    <scope>NUCLEOTIDE SEQUENCE [LARGE SCALE GENOMIC DNA]</scope>
    <source>
        <strain evidence="7">DSM 18485 / JCM 12961 / CGMCC 1.5033 / YUAN-3</strain>
    </source>
</reference>
<feature type="signal peptide" evidence="3">
    <location>
        <begin position="1"/>
        <end position="34"/>
    </location>
</feature>
<dbReference type="Pfam" id="PF13702">
    <property type="entry name" value="Lysozyme_like"/>
    <property type="match status" value="1"/>
</dbReference>
<gene>
    <name evidence="6" type="ordered locus">Ethha_1582</name>
</gene>
<keyword evidence="1 3" id="KW-0732">Signal</keyword>
<accession>E6U899</accession>
<dbReference type="KEGG" id="eha:Ethha_1582"/>